<evidence type="ECO:0000256" key="5">
    <source>
        <dbReference type="SAM" id="Phobius"/>
    </source>
</evidence>
<evidence type="ECO:0000256" key="1">
    <source>
        <dbReference type="ARBA" id="ARBA00004651"/>
    </source>
</evidence>
<gene>
    <name evidence="7" type="ORF">ACFO60_00225</name>
</gene>
<dbReference type="InterPro" id="IPR036259">
    <property type="entry name" value="MFS_trans_sf"/>
</dbReference>
<organism evidence="7 8">
    <name type="scientific">Sphaerisporangium dianthi</name>
    <dbReference type="NCBI Taxonomy" id="1436120"/>
    <lineage>
        <taxon>Bacteria</taxon>
        <taxon>Bacillati</taxon>
        <taxon>Actinomycetota</taxon>
        <taxon>Actinomycetes</taxon>
        <taxon>Streptosporangiales</taxon>
        <taxon>Streptosporangiaceae</taxon>
        <taxon>Sphaerisporangium</taxon>
    </lineage>
</organism>
<dbReference type="RefSeq" id="WP_380835515.1">
    <property type="nucleotide sequence ID" value="NZ_JBHSFP010000001.1"/>
</dbReference>
<feature type="transmembrane region" description="Helical" evidence="5">
    <location>
        <begin position="118"/>
        <end position="139"/>
    </location>
</feature>
<dbReference type="EMBL" id="JBHSFP010000001">
    <property type="protein sequence ID" value="MFC4529170.1"/>
    <property type="molecule type" value="Genomic_DNA"/>
</dbReference>
<evidence type="ECO:0000256" key="3">
    <source>
        <dbReference type="ARBA" id="ARBA00022989"/>
    </source>
</evidence>
<dbReference type="PROSITE" id="PS50850">
    <property type="entry name" value="MFS"/>
    <property type="match status" value="1"/>
</dbReference>
<reference evidence="8" key="1">
    <citation type="journal article" date="2019" name="Int. J. Syst. Evol. Microbiol.">
        <title>The Global Catalogue of Microorganisms (GCM) 10K type strain sequencing project: providing services to taxonomists for standard genome sequencing and annotation.</title>
        <authorList>
            <consortium name="The Broad Institute Genomics Platform"/>
            <consortium name="The Broad Institute Genome Sequencing Center for Infectious Disease"/>
            <person name="Wu L."/>
            <person name="Ma J."/>
        </authorList>
    </citation>
    <scope>NUCLEOTIDE SEQUENCE [LARGE SCALE GENOMIC DNA]</scope>
    <source>
        <strain evidence="8">CGMCC 4.7132</strain>
    </source>
</reference>
<dbReference type="InterPro" id="IPR024671">
    <property type="entry name" value="Atg22-like"/>
</dbReference>
<protein>
    <submittedName>
        <fullName evidence="7">MFS transporter</fullName>
    </submittedName>
</protein>
<feature type="transmembrane region" description="Helical" evidence="5">
    <location>
        <begin position="52"/>
        <end position="72"/>
    </location>
</feature>
<comment type="subcellular location">
    <subcellularLocation>
        <location evidence="1">Cell membrane</location>
        <topology evidence="1">Multi-pass membrane protein</topology>
    </subcellularLocation>
</comment>
<dbReference type="Proteomes" id="UP001596004">
    <property type="component" value="Unassembled WGS sequence"/>
</dbReference>
<dbReference type="Pfam" id="PF11700">
    <property type="entry name" value="ATG22"/>
    <property type="match status" value="1"/>
</dbReference>
<evidence type="ECO:0000313" key="7">
    <source>
        <dbReference type="EMBL" id="MFC4529170.1"/>
    </source>
</evidence>
<feature type="domain" description="Major facilitator superfamily (MFS) profile" evidence="6">
    <location>
        <begin position="1"/>
        <end position="142"/>
    </location>
</feature>
<dbReference type="Gene3D" id="1.20.1250.20">
    <property type="entry name" value="MFS general substrate transporter like domains"/>
    <property type="match status" value="1"/>
</dbReference>
<keyword evidence="4 5" id="KW-0472">Membrane</keyword>
<sequence>MAGSGGISGLAGVLFFAWLKRRIGREVTLIGVCAGGTLVVMLAYLASTNPVLSISLIFVSSFFGLGTLPLFWSVAMSRMSGLMAAAGLAFINMLGITGGFVGPYVYGLIEQATGSLRAPYYVIVVAACIGLAFVPVLALSVRRERAREDAVTPGEHARPTPA</sequence>
<feature type="transmembrane region" description="Helical" evidence="5">
    <location>
        <begin position="84"/>
        <end position="106"/>
    </location>
</feature>
<keyword evidence="8" id="KW-1185">Reference proteome</keyword>
<name>A0ABV9C919_9ACTN</name>
<keyword evidence="2 5" id="KW-0812">Transmembrane</keyword>
<keyword evidence="3 5" id="KW-1133">Transmembrane helix</keyword>
<dbReference type="SUPFAM" id="SSF103473">
    <property type="entry name" value="MFS general substrate transporter"/>
    <property type="match status" value="1"/>
</dbReference>
<evidence type="ECO:0000259" key="6">
    <source>
        <dbReference type="PROSITE" id="PS50850"/>
    </source>
</evidence>
<proteinExistence type="predicted"/>
<feature type="transmembrane region" description="Helical" evidence="5">
    <location>
        <begin position="27"/>
        <end position="46"/>
    </location>
</feature>
<dbReference type="InterPro" id="IPR020846">
    <property type="entry name" value="MFS_dom"/>
</dbReference>
<evidence type="ECO:0000313" key="8">
    <source>
        <dbReference type="Proteomes" id="UP001596004"/>
    </source>
</evidence>
<evidence type="ECO:0000256" key="2">
    <source>
        <dbReference type="ARBA" id="ARBA00022692"/>
    </source>
</evidence>
<evidence type="ECO:0000256" key="4">
    <source>
        <dbReference type="ARBA" id="ARBA00023136"/>
    </source>
</evidence>
<comment type="caution">
    <text evidence="7">The sequence shown here is derived from an EMBL/GenBank/DDBJ whole genome shotgun (WGS) entry which is preliminary data.</text>
</comment>
<accession>A0ABV9C919</accession>